<protein>
    <submittedName>
        <fullName evidence="2">Uncharacterized protein</fullName>
    </submittedName>
</protein>
<accession>A0A2T4H8T5</accession>
<gene>
    <name evidence="2" type="ORF">FCULG_00005040</name>
    <name evidence="3" type="ORF">HYE67_010085</name>
</gene>
<name>A0A2T4H8T5_FUSCU</name>
<evidence type="ECO:0000256" key="1">
    <source>
        <dbReference type="SAM" id="SignalP"/>
    </source>
</evidence>
<proteinExistence type="predicted"/>
<keyword evidence="1" id="KW-0732">Signal</keyword>
<dbReference type="Proteomes" id="UP000663297">
    <property type="component" value="Chromosome 4"/>
</dbReference>
<sequence length="61" mass="6873">MKFSIVATAFLAQGIAAMPWSFVKGANSNGDEVTHTYTTLILRRIFYLLAREAQLPERLDK</sequence>
<feature type="signal peptide" evidence="1">
    <location>
        <begin position="1"/>
        <end position="17"/>
    </location>
</feature>
<reference evidence="3" key="2">
    <citation type="submission" date="2020-11" db="EMBL/GenBank/DDBJ databases">
        <title>The chromosome-scale genome resource for two endophytic Fusarium species: F. culmorum and F. pseudograminearum.</title>
        <authorList>
            <person name="Yuan Z."/>
        </authorList>
    </citation>
    <scope>NUCLEOTIDE SEQUENCE</scope>
    <source>
        <strain evidence="3">Class2-1B</strain>
    </source>
</reference>
<dbReference type="AlphaFoldDB" id="A0A2T4H8T5"/>
<dbReference type="EMBL" id="PVEM01000001">
    <property type="protein sequence ID" value="PTD12221.1"/>
    <property type="molecule type" value="Genomic_DNA"/>
</dbReference>
<organism evidence="2 4">
    <name type="scientific">Fusarium culmorum</name>
    <dbReference type="NCBI Taxonomy" id="5516"/>
    <lineage>
        <taxon>Eukaryota</taxon>
        <taxon>Fungi</taxon>
        <taxon>Dikarya</taxon>
        <taxon>Ascomycota</taxon>
        <taxon>Pezizomycotina</taxon>
        <taxon>Sordariomycetes</taxon>
        <taxon>Hypocreomycetidae</taxon>
        <taxon>Hypocreales</taxon>
        <taxon>Nectriaceae</taxon>
        <taxon>Fusarium</taxon>
    </lineage>
</organism>
<evidence type="ECO:0000313" key="3">
    <source>
        <dbReference type="EMBL" id="QPC67854.1"/>
    </source>
</evidence>
<evidence type="ECO:0000313" key="4">
    <source>
        <dbReference type="Proteomes" id="UP000241587"/>
    </source>
</evidence>
<evidence type="ECO:0000313" key="2">
    <source>
        <dbReference type="EMBL" id="PTD12221.1"/>
    </source>
</evidence>
<feature type="chain" id="PRO_5036050747" evidence="1">
    <location>
        <begin position="18"/>
        <end position="61"/>
    </location>
</feature>
<keyword evidence="4" id="KW-1185">Reference proteome</keyword>
<dbReference type="Proteomes" id="UP000241587">
    <property type="component" value="Unassembled WGS sequence"/>
</dbReference>
<dbReference type="EMBL" id="CP064750">
    <property type="protein sequence ID" value="QPC67854.1"/>
    <property type="molecule type" value="Genomic_DNA"/>
</dbReference>
<dbReference type="OrthoDB" id="5018468at2759"/>
<reference evidence="2 4" key="1">
    <citation type="submission" date="2018-02" db="EMBL/GenBank/DDBJ databases">
        <title>Fusarium culmorum secondary metabolites in fungal-bacterial-plant interactions.</title>
        <authorList>
            <person name="Schmidt R."/>
        </authorList>
    </citation>
    <scope>NUCLEOTIDE SEQUENCE [LARGE SCALE GENOMIC DNA]</scope>
    <source>
        <strain evidence="2 4">PV</strain>
    </source>
</reference>